<reference evidence="1 2" key="1">
    <citation type="submission" date="2020-04" db="EMBL/GenBank/DDBJ databases">
        <title>MicrobeNet Type strains.</title>
        <authorList>
            <person name="Nicholson A.C."/>
        </authorList>
    </citation>
    <scope>NUCLEOTIDE SEQUENCE [LARGE SCALE GENOMIC DNA]</scope>
    <source>
        <strain evidence="1 2">JCM 3332</strain>
    </source>
</reference>
<evidence type="ECO:0000313" key="1">
    <source>
        <dbReference type="EMBL" id="NKY57862.1"/>
    </source>
</evidence>
<dbReference type="EMBL" id="JAAXOT010000008">
    <property type="protein sequence ID" value="NKY57862.1"/>
    <property type="molecule type" value="Genomic_DNA"/>
</dbReference>
<dbReference type="InterPro" id="IPR019587">
    <property type="entry name" value="Polyketide_cyclase/dehydratase"/>
</dbReference>
<dbReference type="InterPro" id="IPR023393">
    <property type="entry name" value="START-like_dom_sf"/>
</dbReference>
<gene>
    <name evidence="1" type="ORF">HGA15_17295</name>
</gene>
<accession>A0A846YJX6</accession>
<dbReference type="Gene3D" id="3.30.530.20">
    <property type="match status" value="1"/>
</dbReference>
<comment type="caution">
    <text evidence="1">The sequence shown here is derived from an EMBL/GenBank/DDBJ whole genome shotgun (WGS) entry which is preliminary data.</text>
</comment>
<keyword evidence="2" id="KW-1185">Reference proteome</keyword>
<dbReference type="RefSeq" id="WP_062978330.1">
    <property type="nucleotide sequence ID" value="NZ_JAAXOT010000008.1"/>
</dbReference>
<name>A0A846YJX6_9NOCA</name>
<proteinExistence type="predicted"/>
<dbReference type="Proteomes" id="UP000570678">
    <property type="component" value="Unassembled WGS sequence"/>
</dbReference>
<protein>
    <submittedName>
        <fullName evidence="1">Polyketide cyclase</fullName>
    </submittedName>
</protein>
<dbReference type="AlphaFoldDB" id="A0A846YJX6"/>
<dbReference type="Pfam" id="PF10604">
    <property type="entry name" value="Polyketide_cyc2"/>
    <property type="match status" value="1"/>
</dbReference>
<organism evidence="1 2">
    <name type="scientific">Nocardia flavorosea</name>
    <dbReference type="NCBI Taxonomy" id="53429"/>
    <lineage>
        <taxon>Bacteria</taxon>
        <taxon>Bacillati</taxon>
        <taxon>Actinomycetota</taxon>
        <taxon>Actinomycetes</taxon>
        <taxon>Mycobacteriales</taxon>
        <taxon>Nocardiaceae</taxon>
        <taxon>Nocardia</taxon>
    </lineage>
</organism>
<dbReference type="SUPFAM" id="SSF55961">
    <property type="entry name" value="Bet v1-like"/>
    <property type="match status" value="1"/>
</dbReference>
<sequence>MTDSNAESRIVSASREIAAPAHEIFELIADPAQQSRWDGNDNLAEAPTGQRVSRAGEVFTMTLTTGAVRHNRVVEFEEGSRIAWLPAEPDRQPPGHLWRWEVEPMSEARSRVTHTYDWSQLSDPKRLERARATTTGKLMASLDNLARLAEEH</sequence>
<evidence type="ECO:0000313" key="2">
    <source>
        <dbReference type="Proteomes" id="UP000570678"/>
    </source>
</evidence>